<keyword evidence="9" id="KW-0175">Coiled coil</keyword>
<evidence type="ECO:0000256" key="1">
    <source>
        <dbReference type="ARBA" id="ARBA00007381"/>
    </source>
</evidence>
<evidence type="ECO:0000256" key="9">
    <source>
        <dbReference type="SAM" id="Coils"/>
    </source>
</evidence>
<comment type="induction">
    <text evidence="7">By stress conditions e.g. heat shock.</text>
</comment>
<evidence type="ECO:0000256" key="3">
    <source>
        <dbReference type="ARBA" id="ARBA00022741"/>
    </source>
</evidence>
<proteinExistence type="evidence at transcript level"/>
<dbReference type="Gene3D" id="1.20.1270.10">
    <property type="match status" value="1"/>
</dbReference>
<sequence>MAKVVGIDLGTTNSCVAVMEGGKPTVIANAEGFRTTPSVVAYAKNGDRLVGQIAKRQAVMNPENTFYSVKRFIGRKFDEITHEATEVSYKVLRDSNANVKLDCPAQGKQFAPEEISAQVLRKLVDDASKYLGETVTQAVITVPAYFNDSQRQATKDAGKIAGIEVLRIINEPTAASLAYGLDKKANETILVFDLGGGTFDVSILEIGDGVFEVLATSGDTHLGGDDFDKKIVDYLAEAFRKDEGIDLRKDKQALQRLTEAAEKAKIELSSVTQAEINLPFITATQDGPKHLEMTLTRAKFEEICSDLIDRCRIPVETAVRDAKIDKSAIDEVVLVGGSTRIPAVQEVVRRLLGKEPNQSVNPDEVVAVGAAIQAGVLSGDEGASGILLLDVTPLSLGVETLGGVMTKIITRNTTIPTKKSEVFSTAVDGQTNVEIHVLQGEREMSTDNKSLGTFRLDGIPPAPRGVPQIEVTFDIDANGILNVTAKDRGTGKAQSISITGASTLPKDEVDRMVKQAEQNASADKERRERIDRKNQADSLAYQAEKQLAELGDKVPAADKSKLEGLIKDLKDAVAKEDDEQIKKLMPEVQQTLYSIGSNIYQQAGGAAPSGDGTGAAPGGGSTGTSGGGDDVIDAEFSETK</sequence>
<feature type="compositionally biased region" description="Acidic residues" evidence="10">
    <location>
        <begin position="630"/>
        <end position="640"/>
    </location>
</feature>
<dbReference type="InterPro" id="IPR043129">
    <property type="entry name" value="ATPase_NBD"/>
</dbReference>
<evidence type="ECO:0000256" key="2">
    <source>
        <dbReference type="ARBA" id="ARBA00022553"/>
    </source>
</evidence>
<organism evidence="11 12">
    <name type="scientific">Floridaenema aerugineum BLCC-F46</name>
    <dbReference type="NCBI Taxonomy" id="3153654"/>
    <lineage>
        <taxon>Bacteria</taxon>
        <taxon>Bacillati</taxon>
        <taxon>Cyanobacteriota</taxon>
        <taxon>Cyanophyceae</taxon>
        <taxon>Oscillatoriophycideae</taxon>
        <taxon>Aerosakkonematales</taxon>
        <taxon>Aerosakkonemataceae</taxon>
        <taxon>Floridanema</taxon>
        <taxon>Floridanema aerugineum</taxon>
    </lineage>
</organism>
<dbReference type="PANTHER" id="PTHR19375">
    <property type="entry name" value="HEAT SHOCK PROTEIN 70KDA"/>
    <property type="match status" value="1"/>
</dbReference>
<feature type="region of interest" description="Disordered" evidence="10">
    <location>
        <begin position="601"/>
        <end position="640"/>
    </location>
</feature>
<dbReference type="PROSITE" id="PS00329">
    <property type="entry name" value="HSP70_2"/>
    <property type="match status" value="1"/>
</dbReference>
<dbReference type="SUPFAM" id="SSF100920">
    <property type="entry name" value="Heat shock protein 70kD (HSP70), peptide-binding domain"/>
    <property type="match status" value="1"/>
</dbReference>
<evidence type="ECO:0000256" key="10">
    <source>
        <dbReference type="SAM" id="MobiDB-lite"/>
    </source>
</evidence>
<gene>
    <name evidence="7 11" type="primary">dnaK</name>
    <name evidence="11" type="ORF">ACE1CC_08620</name>
</gene>
<feature type="compositionally biased region" description="Basic and acidic residues" evidence="10">
    <location>
        <begin position="522"/>
        <end position="535"/>
    </location>
</feature>
<dbReference type="SUPFAM" id="SSF53067">
    <property type="entry name" value="Actin-like ATPase domain"/>
    <property type="match status" value="2"/>
</dbReference>
<dbReference type="PRINTS" id="PR00301">
    <property type="entry name" value="HEATSHOCK70"/>
</dbReference>
<keyword evidence="3 7" id="KW-0547">Nucleotide-binding</keyword>
<reference evidence="11 12" key="1">
    <citation type="submission" date="2024-09" db="EMBL/GenBank/DDBJ databases">
        <title>Floridaenema gen nov. (Aerosakkonemataceae, Aerosakkonematales ord. nov., Cyanobacteria) from benthic tropical and subtropical fresh waters, with the description of four new species.</title>
        <authorList>
            <person name="Moretto J.A."/>
            <person name="Berthold D.E."/>
            <person name="Lefler F.W."/>
            <person name="Huang I.-S."/>
            <person name="Laughinghouse H. IV."/>
        </authorList>
    </citation>
    <scope>NUCLEOTIDE SEQUENCE [LARGE SCALE GENOMIC DNA]</scope>
    <source>
        <strain evidence="11 12">BLCC-F46</strain>
    </source>
</reference>
<keyword evidence="12" id="KW-1185">Reference proteome</keyword>
<evidence type="ECO:0000256" key="6">
    <source>
        <dbReference type="ARBA" id="ARBA00023186"/>
    </source>
</evidence>
<dbReference type="SUPFAM" id="SSF100934">
    <property type="entry name" value="Heat shock protein 70kD (HSP70), C-terminal subdomain"/>
    <property type="match status" value="1"/>
</dbReference>
<dbReference type="EMBL" id="JBHFNQ010000065">
    <property type="protein sequence ID" value="MFB2876946.1"/>
    <property type="molecule type" value="Genomic_DNA"/>
</dbReference>
<dbReference type="Pfam" id="PF00012">
    <property type="entry name" value="HSP70"/>
    <property type="match status" value="1"/>
</dbReference>
<dbReference type="RefSeq" id="WP_413270062.1">
    <property type="nucleotide sequence ID" value="NZ_JBHFNQ010000065.1"/>
</dbReference>
<feature type="modified residue" description="Phosphothreonine; by autocatalysis" evidence="7">
    <location>
        <position position="198"/>
    </location>
</feature>
<protein>
    <recommendedName>
        <fullName evidence="7">Chaperone protein DnaK</fullName>
    </recommendedName>
    <alternativeName>
        <fullName evidence="7">HSP70</fullName>
    </alternativeName>
    <alternativeName>
        <fullName evidence="7">Heat shock 70 kDa protein</fullName>
    </alternativeName>
    <alternativeName>
        <fullName evidence="7">Heat shock protein 70</fullName>
    </alternativeName>
</protein>
<keyword evidence="4 7" id="KW-0067">ATP-binding</keyword>
<comment type="similarity">
    <text evidence="1 7 8">Belongs to the heat shock protein 70 family.</text>
</comment>
<evidence type="ECO:0000313" key="12">
    <source>
        <dbReference type="Proteomes" id="UP001576774"/>
    </source>
</evidence>
<evidence type="ECO:0000256" key="4">
    <source>
        <dbReference type="ARBA" id="ARBA00022840"/>
    </source>
</evidence>
<dbReference type="NCBIfam" id="TIGR02350">
    <property type="entry name" value="prok_dnaK"/>
    <property type="match status" value="1"/>
</dbReference>
<keyword evidence="5 7" id="KW-0346">Stress response</keyword>
<dbReference type="PROSITE" id="PS01036">
    <property type="entry name" value="HSP70_3"/>
    <property type="match status" value="1"/>
</dbReference>
<dbReference type="CDD" id="cd10234">
    <property type="entry name" value="ASKHA_NBD_HSP70_DnaK-like"/>
    <property type="match status" value="1"/>
</dbReference>
<evidence type="ECO:0000256" key="7">
    <source>
        <dbReference type="HAMAP-Rule" id="MF_00332"/>
    </source>
</evidence>
<dbReference type="InterPro" id="IPR012725">
    <property type="entry name" value="Chaperone_DnaK"/>
</dbReference>
<dbReference type="InterPro" id="IPR013126">
    <property type="entry name" value="Hsp_70_fam"/>
</dbReference>
<dbReference type="InterPro" id="IPR029048">
    <property type="entry name" value="HSP70_C_sf"/>
</dbReference>
<feature type="coiled-coil region" evidence="9">
    <location>
        <begin position="247"/>
        <end position="274"/>
    </location>
</feature>
<evidence type="ECO:0000313" key="11">
    <source>
        <dbReference type="EMBL" id="MFB2876946.1"/>
    </source>
</evidence>
<dbReference type="NCBIfam" id="NF001413">
    <property type="entry name" value="PRK00290.1"/>
    <property type="match status" value="1"/>
</dbReference>
<dbReference type="Proteomes" id="UP001576774">
    <property type="component" value="Unassembled WGS sequence"/>
</dbReference>
<feature type="region of interest" description="Disordered" evidence="10">
    <location>
        <begin position="517"/>
        <end position="537"/>
    </location>
</feature>
<dbReference type="HAMAP" id="MF_00332">
    <property type="entry name" value="DnaK"/>
    <property type="match status" value="1"/>
</dbReference>
<keyword evidence="6 7" id="KW-0143">Chaperone</keyword>
<comment type="function">
    <text evidence="7">Acts as a chaperone.</text>
</comment>
<dbReference type="InterPro" id="IPR029047">
    <property type="entry name" value="HSP70_peptide-bd_sf"/>
</dbReference>
<dbReference type="Gene3D" id="3.90.640.10">
    <property type="entry name" value="Actin, Chain A, domain 4"/>
    <property type="match status" value="1"/>
</dbReference>
<comment type="caution">
    <text evidence="11">The sequence shown here is derived from an EMBL/GenBank/DDBJ whole genome shotgun (WGS) entry which is preliminary data.</text>
</comment>
<dbReference type="Gene3D" id="2.60.34.10">
    <property type="entry name" value="Substrate Binding Domain Of DNAk, Chain A, domain 1"/>
    <property type="match status" value="1"/>
</dbReference>
<accession>A0ABV4X2E7</accession>
<evidence type="ECO:0000256" key="8">
    <source>
        <dbReference type="RuleBase" id="RU003322"/>
    </source>
</evidence>
<feature type="compositionally biased region" description="Gly residues" evidence="10">
    <location>
        <begin position="611"/>
        <end position="629"/>
    </location>
</feature>
<dbReference type="PROSITE" id="PS00297">
    <property type="entry name" value="HSP70_1"/>
    <property type="match status" value="1"/>
</dbReference>
<dbReference type="NCBIfam" id="NF003520">
    <property type="entry name" value="PRK05183.1"/>
    <property type="match status" value="1"/>
</dbReference>
<dbReference type="Gene3D" id="3.30.420.40">
    <property type="match status" value="2"/>
</dbReference>
<dbReference type="InterPro" id="IPR018181">
    <property type="entry name" value="Heat_shock_70_CS"/>
</dbReference>
<name>A0ABV4X2E7_9CYAN</name>
<evidence type="ECO:0000256" key="5">
    <source>
        <dbReference type="ARBA" id="ARBA00023016"/>
    </source>
</evidence>
<keyword evidence="2 7" id="KW-0597">Phosphoprotein</keyword>